<dbReference type="EMBL" id="CAJVQC010030731">
    <property type="protein sequence ID" value="CAG8746450.1"/>
    <property type="molecule type" value="Genomic_DNA"/>
</dbReference>
<comment type="caution">
    <text evidence="1">The sequence shown here is derived from an EMBL/GenBank/DDBJ whole genome shotgun (WGS) entry which is preliminary data.</text>
</comment>
<feature type="non-terminal residue" evidence="1">
    <location>
        <position position="40"/>
    </location>
</feature>
<reference evidence="1" key="1">
    <citation type="submission" date="2021-06" db="EMBL/GenBank/DDBJ databases">
        <authorList>
            <person name="Kallberg Y."/>
            <person name="Tangrot J."/>
            <person name="Rosling A."/>
        </authorList>
    </citation>
    <scope>NUCLEOTIDE SEQUENCE</scope>
    <source>
        <strain evidence="1">MA461A</strain>
    </source>
</reference>
<organism evidence="1 2">
    <name type="scientific">Racocetra persica</name>
    <dbReference type="NCBI Taxonomy" id="160502"/>
    <lineage>
        <taxon>Eukaryota</taxon>
        <taxon>Fungi</taxon>
        <taxon>Fungi incertae sedis</taxon>
        <taxon>Mucoromycota</taxon>
        <taxon>Glomeromycotina</taxon>
        <taxon>Glomeromycetes</taxon>
        <taxon>Diversisporales</taxon>
        <taxon>Gigasporaceae</taxon>
        <taxon>Racocetra</taxon>
    </lineage>
</organism>
<sequence length="40" mass="4905">MPDFANLESDDDSQYEDIRKDKFEEINQFNEENDKTEFEE</sequence>
<protein>
    <submittedName>
        <fullName evidence="1">12255_t:CDS:1</fullName>
    </submittedName>
</protein>
<evidence type="ECO:0000313" key="1">
    <source>
        <dbReference type="EMBL" id="CAG8746450.1"/>
    </source>
</evidence>
<dbReference type="Proteomes" id="UP000789920">
    <property type="component" value="Unassembled WGS sequence"/>
</dbReference>
<gene>
    <name evidence="1" type="ORF">RPERSI_LOCUS13713</name>
</gene>
<keyword evidence="2" id="KW-1185">Reference proteome</keyword>
<accession>A0ACA9QDL9</accession>
<name>A0ACA9QDL9_9GLOM</name>
<evidence type="ECO:0000313" key="2">
    <source>
        <dbReference type="Proteomes" id="UP000789920"/>
    </source>
</evidence>
<proteinExistence type="predicted"/>